<keyword evidence="2" id="KW-1185">Reference proteome</keyword>
<proteinExistence type="predicted"/>
<accession>A0ABV6LK73</accession>
<sequence length="239" mass="26338">MRDGQILPLDETYNLVITSDNAANIGEQQLDQIKAPYSIVALSLCRVAIMEGMALGGVPVAALLFNFSDHKVWDVFVEAIQNMTASLGYSVPITGSTETNFPLPQSAFGLSIISKVPKHASFQRNTPNHAAFAVIGEPLVGEEVLTKQEDMAPLRLFQQLLNNEHVYEILPVGSRGIEQELNTVLEDNHLPLDRTIMAEVNVQKSAGPSSCFIISYNKEREEEIQLISGNYFHSLLLVD</sequence>
<dbReference type="RefSeq" id="WP_377345271.1">
    <property type="nucleotide sequence ID" value="NZ_JBHLTP010000003.1"/>
</dbReference>
<evidence type="ECO:0000313" key="1">
    <source>
        <dbReference type="EMBL" id="MFC0522742.1"/>
    </source>
</evidence>
<reference evidence="1 2" key="1">
    <citation type="submission" date="2024-09" db="EMBL/GenBank/DDBJ databases">
        <authorList>
            <person name="Sun Q."/>
            <person name="Mori K."/>
        </authorList>
    </citation>
    <scope>NUCLEOTIDE SEQUENCE [LARGE SCALE GENOMIC DNA]</scope>
    <source>
        <strain evidence="1 2">NCAIM B.02529</strain>
    </source>
</reference>
<comment type="caution">
    <text evidence="1">The sequence shown here is derived from an EMBL/GenBank/DDBJ whole genome shotgun (WGS) entry which is preliminary data.</text>
</comment>
<organism evidence="1 2">
    <name type="scientific">Pontibacillus salicampi</name>
    <dbReference type="NCBI Taxonomy" id="1449801"/>
    <lineage>
        <taxon>Bacteria</taxon>
        <taxon>Bacillati</taxon>
        <taxon>Bacillota</taxon>
        <taxon>Bacilli</taxon>
        <taxon>Bacillales</taxon>
        <taxon>Bacillaceae</taxon>
        <taxon>Pontibacillus</taxon>
    </lineage>
</organism>
<evidence type="ECO:0000313" key="2">
    <source>
        <dbReference type="Proteomes" id="UP001589836"/>
    </source>
</evidence>
<protein>
    <submittedName>
        <fullName evidence="1">ATPase</fullName>
    </submittedName>
</protein>
<dbReference type="Proteomes" id="UP001589836">
    <property type="component" value="Unassembled WGS sequence"/>
</dbReference>
<dbReference type="EMBL" id="JBHLTP010000003">
    <property type="protein sequence ID" value="MFC0522742.1"/>
    <property type="molecule type" value="Genomic_DNA"/>
</dbReference>
<name>A0ABV6LK73_9BACI</name>
<gene>
    <name evidence="1" type="ORF">ACFFGV_03950</name>
</gene>